<accession>A0A4S8MGQ9</accession>
<gene>
    <name evidence="2" type="ORF">K435DRAFT_925313</name>
</gene>
<organism evidence="2 3">
    <name type="scientific">Dendrothele bispora (strain CBS 962.96)</name>
    <dbReference type="NCBI Taxonomy" id="1314807"/>
    <lineage>
        <taxon>Eukaryota</taxon>
        <taxon>Fungi</taxon>
        <taxon>Dikarya</taxon>
        <taxon>Basidiomycota</taxon>
        <taxon>Agaricomycotina</taxon>
        <taxon>Agaricomycetes</taxon>
        <taxon>Agaricomycetidae</taxon>
        <taxon>Agaricales</taxon>
        <taxon>Agaricales incertae sedis</taxon>
        <taxon>Dendrothele</taxon>
    </lineage>
</organism>
<evidence type="ECO:0000313" key="3">
    <source>
        <dbReference type="Proteomes" id="UP000297245"/>
    </source>
</evidence>
<dbReference type="Proteomes" id="UP000297245">
    <property type="component" value="Unassembled WGS sequence"/>
</dbReference>
<name>A0A4S8MGQ9_DENBC</name>
<feature type="region of interest" description="Disordered" evidence="1">
    <location>
        <begin position="88"/>
        <end position="122"/>
    </location>
</feature>
<sequence>MFPTCLTVSSVSTLRPVPSLCSLSPLQTTGTLPSSSAVEMIQITKHGETTPGPSSILGKNRILLLPSYHSRTGRRLPAHLHPRQLHARISYHGSIHHSSHRKNSSSSTEVRTVQPATPIKHS</sequence>
<keyword evidence="3" id="KW-1185">Reference proteome</keyword>
<proteinExistence type="predicted"/>
<dbReference type="AlphaFoldDB" id="A0A4S8MGQ9"/>
<protein>
    <submittedName>
        <fullName evidence="2">Uncharacterized protein</fullName>
    </submittedName>
</protein>
<feature type="non-terminal residue" evidence="2">
    <location>
        <position position="1"/>
    </location>
</feature>
<feature type="compositionally biased region" description="Basic residues" evidence="1">
    <location>
        <begin position="94"/>
        <end position="103"/>
    </location>
</feature>
<reference evidence="2 3" key="1">
    <citation type="journal article" date="2019" name="Nat. Ecol. Evol.">
        <title>Megaphylogeny resolves global patterns of mushroom evolution.</title>
        <authorList>
            <person name="Varga T."/>
            <person name="Krizsan K."/>
            <person name="Foldi C."/>
            <person name="Dima B."/>
            <person name="Sanchez-Garcia M."/>
            <person name="Sanchez-Ramirez S."/>
            <person name="Szollosi G.J."/>
            <person name="Szarkandi J.G."/>
            <person name="Papp V."/>
            <person name="Albert L."/>
            <person name="Andreopoulos W."/>
            <person name="Angelini C."/>
            <person name="Antonin V."/>
            <person name="Barry K.W."/>
            <person name="Bougher N.L."/>
            <person name="Buchanan P."/>
            <person name="Buyck B."/>
            <person name="Bense V."/>
            <person name="Catcheside P."/>
            <person name="Chovatia M."/>
            <person name="Cooper J."/>
            <person name="Damon W."/>
            <person name="Desjardin D."/>
            <person name="Finy P."/>
            <person name="Geml J."/>
            <person name="Haridas S."/>
            <person name="Hughes K."/>
            <person name="Justo A."/>
            <person name="Karasinski D."/>
            <person name="Kautmanova I."/>
            <person name="Kiss B."/>
            <person name="Kocsube S."/>
            <person name="Kotiranta H."/>
            <person name="LaButti K.M."/>
            <person name="Lechner B.E."/>
            <person name="Liimatainen K."/>
            <person name="Lipzen A."/>
            <person name="Lukacs Z."/>
            <person name="Mihaltcheva S."/>
            <person name="Morgado L.N."/>
            <person name="Niskanen T."/>
            <person name="Noordeloos M.E."/>
            <person name="Ohm R.A."/>
            <person name="Ortiz-Santana B."/>
            <person name="Ovrebo C."/>
            <person name="Racz N."/>
            <person name="Riley R."/>
            <person name="Savchenko A."/>
            <person name="Shiryaev A."/>
            <person name="Soop K."/>
            <person name="Spirin V."/>
            <person name="Szebenyi C."/>
            <person name="Tomsovsky M."/>
            <person name="Tulloss R.E."/>
            <person name="Uehling J."/>
            <person name="Grigoriev I.V."/>
            <person name="Vagvolgyi C."/>
            <person name="Papp T."/>
            <person name="Martin F.M."/>
            <person name="Miettinen O."/>
            <person name="Hibbett D.S."/>
            <person name="Nagy L.G."/>
        </authorList>
    </citation>
    <scope>NUCLEOTIDE SEQUENCE [LARGE SCALE GENOMIC DNA]</scope>
    <source>
        <strain evidence="2 3">CBS 962.96</strain>
    </source>
</reference>
<dbReference type="EMBL" id="ML179084">
    <property type="protein sequence ID" value="THV01850.1"/>
    <property type="molecule type" value="Genomic_DNA"/>
</dbReference>
<evidence type="ECO:0000313" key="2">
    <source>
        <dbReference type="EMBL" id="THV01850.1"/>
    </source>
</evidence>
<evidence type="ECO:0000256" key="1">
    <source>
        <dbReference type="SAM" id="MobiDB-lite"/>
    </source>
</evidence>